<keyword evidence="2" id="KW-1185">Reference proteome</keyword>
<evidence type="ECO:0000313" key="1">
    <source>
        <dbReference type="EMBL" id="MEU8135526.1"/>
    </source>
</evidence>
<proteinExistence type="predicted"/>
<evidence type="ECO:0008006" key="3">
    <source>
        <dbReference type="Google" id="ProtNLM"/>
    </source>
</evidence>
<protein>
    <recommendedName>
        <fullName evidence="3">Tetratricopeptide repeat protein</fullName>
    </recommendedName>
</protein>
<reference evidence="1 2" key="1">
    <citation type="submission" date="2024-06" db="EMBL/GenBank/DDBJ databases">
        <title>The Natural Products Discovery Center: Release of the First 8490 Sequenced Strains for Exploring Actinobacteria Biosynthetic Diversity.</title>
        <authorList>
            <person name="Kalkreuter E."/>
            <person name="Kautsar S.A."/>
            <person name="Yang D."/>
            <person name="Bader C.D."/>
            <person name="Teijaro C.N."/>
            <person name="Fluegel L."/>
            <person name="Davis C.M."/>
            <person name="Simpson J.R."/>
            <person name="Lauterbach L."/>
            <person name="Steele A.D."/>
            <person name="Gui C."/>
            <person name="Meng S."/>
            <person name="Li G."/>
            <person name="Viehrig K."/>
            <person name="Ye F."/>
            <person name="Su P."/>
            <person name="Kiefer A.F."/>
            <person name="Nichols A."/>
            <person name="Cepeda A.J."/>
            <person name="Yan W."/>
            <person name="Fan B."/>
            <person name="Jiang Y."/>
            <person name="Adhikari A."/>
            <person name="Zheng C.-J."/>
            <person name="Schuster L."/>
            <person name="Cowan T.M."/>
            <person name="Smanski M.J."/>
            <person name="Chevrette M.G."/>
            <person name="De Carvalho L.P.S."/>
            <person name="Shen B."/>
        </authorList>
    </citation>
    <scope>NUCLEOTIDE SEQUENCE [LARGE SCALE GENOMIC DNA]</scope>
    <source>
        <strain evidence="1 2">NPDC048946</strain>
    </source>
</reference>
<dbReference type="Gene3D" id="1.25.40.10">
    <property type="entry name" value="Tetratricopeptide repeat domain"/>
    <property type="match status" value="1"/>
</dbReference>
<dbReference type="SUPFAM" id="SSF48452">
    <property type="entry name" value="TPR-like"/>
    <property type="match status" value="1"/>
</dbReference>
<accession>A0ABV3DIE5</accession>
<organism evidence="1 2">
    <name type="scientific">Streptodolium elevatio</name>
    <dbReference type="NCBI Taxonomy" id="3157996"/>
    <lineage>
        <taxon>Bacteria</taxon>
        <taxon>Bacillati</taxon>
        <taxon>Actinomycetota</taxon>
        <taxon>Actinomycetes</taxon>
        <taxon>Kitasatosporales</taxon>
        <taxon>Streptomycetaceae</taxon>
        <taxon>Streptodolium</taxon>
    </lineage>
</organism>
<gene>
    <name evidence="1" type="ORF">AB0C36_18630</name>
</gene>
<name>A0ABV3DIE5_9ACTN</name>
<dbReference type="Proteomes" id="UP001551482">
    <property type="component" value="Unassembled WGS sequence"/>
</dbReference>
<comment type="caution">
    <text evidence="1">The sequence shown here is derived from an EMBL/GenBank/DDBJ whole genome shotgun (WGS) entry which is preliminary data.</text>
</comment>
<evidence type="ECO:0000313" key="2">
    <source>
        <dbReference type="Proteomes" id="UP001551482"/>
    </source>
</evidence>
<sequence>MGRVWGAKGGADDFWASFELAERLEDDRRFAELLALTDQLLAHGAAWTPAFGEHMGRVHRYRLVSLGELGRGPEAWAHFGVVLSQFLAAPQAGDSVRVLRQTMGDILLRLGHDGPAQELFALALADSRANASPADTVELESTIAAIEVNAGRYAEADRRLDALTSRLAIMQIAEEQRARLRALVLWMQVVVRNGQERFREAEQVGVAAVAACVAHEGPGGDVGRNARIARARALVELGRAYEAETECRLVLAHEIDVDEPAYAGQLCVLRTVLGRAFTVQRRHDQAVADLEAAVADGCRSLGAGDPLTLDAVLALMAARRARGGADDAGEVLRLLETAVREGEAGPDSGHPLVGAARERFGEAKFRVQAEAAGMAPVRPWRARVQPGLRPCWNCGGTIWHDHK</sequence>
<dbReference type="RefSeq" id="WP_358355349.1">
    <property type="nucleotide sequence ID" value="NZ_JBEZFP010000044.1"/>
</dbReference>
<dbReference type="EMBL" id="JBEZFP010000044">
    <property type="protein sequence ID" value="MEU8135526.1"/>
    <property type="molecule type" value="Genomic_DNA"/>
</dbReference>
<dbReference type="InterPro" id="IPR011990">
    <property type="entry name" value="TPR-like_helical_dom_sf"/>
</dbReference>